<accession>A0A2S9GVI3</accession>
<dbReference type="Pfam" id="PF12973">
    <property type="entry name" value="Cupin_7"/>
    <property type="match status" value="2"/>
</dbReference>
<protein>
    <submittedName>
        <fullName evidence="2">Transcriptional activator</fullName>
    </submittedName>
</protein>
<feature type="domain" description="ChrR-like cupin" evidence="1">
    <location>
        <begin position="9"/>
        <end position="111"/>
    </location>
</feature>
<dbReference type="CDD" id="cd20303">
    <property type="entry name" value="cupin_ChrR_1"/>
    <property type="match status" value="2"/>
</dbReference>
<dbReference type="InterPro" id="IPR025979">
    <property type="entry name" value="ChrR-like_cupin_dom"/>
</dbReference>
<dbReference type="Gene3D" id="2.60.120.10">
    <property type="entry name" value="Jelly Rolls"/>
    <property type="match status" value="2"/>
</dbReference>
<dbReference type="AlphaFoldDB" id="A0A2S9GVI3"/>
<evidence type="ECO:0000313" key="3">
    <source>
        <dbReference type="Proteomes" id="UP000237839"/>
    </source>
</evidence>
<dbReference type="SUPFAM" id="SSF51182">
    <property type="entry name" value="RmlC-like cupins"/>
    <property type="match status" value="2"/>
</dbReference>
<reference evidence="2 3" key="1">
    <citation type="submission" date="2018-02" db="EMBL/GenBank/DDBJ databases">
        <title>Solimicrobium silvestre gen. nov., sp. nov., isolated from alpine forest soil.</title>
        <authorList>
            <person name="Margesin R."/>
            <person name="Albuquerque L."/>
            <person name="Zhang D.-C."/>
            <person name="Froufe H.J.C."/>
            <person name="Severino R."/>
            <person name="Roxo I."/>
            <person name="Egas C."/>
            <person name="Da Costa M.S."/>
        </authorList>
    </citation>
    <scope>NUCLEOTIDE SEQUENCE [LARGE SCALE GENOMIC DNA]</scope>
    <source>
        <strain evidence="2 3">S20-91</strain>
    </source>
</reference>
<keyword evidence="3" id="KW-1185">Reference proteome</keyword>
<comment type="caution">
    <text evidence="2">The sequence shown here is derived from an EMBL/GenBank/DDBJ whole genome shotgun (WGS) entry which is preliminary data.</text>
</comment>
<dbReference type="InterPro" id="IPR011051">
    <property type="entry name" value="RmlC_Cupin_sf"/>
</dbReference>
<feature type="domain" description="ChrR-like cupin" evidence="1">
    <location>
        <begin position="117"/>
        <end position="216"/>
    </location>
</feature>
<dbReference type="RefSeq" id="WP_105533241.1">
    <property type="nucleotide sequence ID" value="NZ_PUGF01000019.1"/>
</dbReference>
<evidence type="ECO:0000313" key="2">
    <source>
        <dbReference type="EMBL" id="PRC91732.1"/>
    </source>
</evidence>
<evidence type="ECO:0000259" key="1">
    <source>
        <dbReference type="Pfam" id="PF12973"/>
    </source>
</evidence>
<sequence length="226" mass="24734">MKLNSNFLQRVVVEVSGLNWVDSPVTGIQRQSIERDGEEVARATSIVRYAPGSAFENHKHELGEEILLLDGVFSDESGSFGSGTYIKNPPGSSHTPSSTTGCTLFVKLRHLDLADSHRTVIDSHKATWFPGLVPGLSVLPLSEFGAQHTALVRWAPGTQFNSHRHYGGEEIYVLEGVFEDEFGRYPAGTWMRSPHLSAHRPFSNEGCTILVKTGHLPVAEPSEALA</sequence>
<dbReference type="Proteomes" id="UP000237839">
    <property type="component" value="Unassembled WGS sequence"/>
</dbReference>
<name>A0A2S9GVI3_9BURK</name>
<dbReference type="InterPro" id="IPR014710">
    <property type="entry name" value="RmlC-like_jellyroll"/>
</dbReference>
<dbReference type="EMBL" id="PUGF01000019">
    <property type="protein sequence ID" value="PRC91732.1"/>
    <property type="molecule type" value="Genomic_DNA"/>
</dbReference>
<proteinExistence type="predicted"/>
<organism evidence="2 3">
    <name type="scientific">Solimicrobium silvestre</name>
    <dbReference type="NCBI Taxonomy" id="2099400"/>
    <lineage>
        <taxon>Bacteria</taxon>
        <taxon>Pseudomonadati</taxon>
        <taxon>Pseudomonadota</taxon>
        <taxon>Betaproteobacteria</taxon>
        <taxon>Burkholderiales</taxon>
        <taxon>Oxalobacteraceae</taxon>
        <taxon>Solimicrobium</taxon>
    </lineage>
</organism>
<dbReference type="OrthoDB" id="9801227at2"/>
<gene>
    <name evidence="2" type="ORF">S2091_3487</name>
</gene>